<dbReference type="AlphaFoldDB" id="A0A0N5AUA2"/>
<dbReference type="CDD" id="cd04491">
    <property type="entry name" value="SoSSB_OBF"/>
    <property type="match status" value="1"/>
</dbReference>
<dbReference type="Proteomes" id="UP000046393">
    <property type="component" value="Unplaced"/>
</dbReference>
<organism evidence="4 5">
    <name type="scientific">Syphacia muris</name>
    <dbReference type="NCBI Taxonomy" id="451379"/>
    <lineage>
        <taxon>Eukaryota</taxon>
        <taxon>Metazoa</taxon>
        <taxon>Ecdysozoa</taxon>
        <taxon>Nematoda</taxon>
        <taxon>Chromadorea</taxon>
        <taxon>Rhabditida</taxon>
        <taxon>Spirurina</taxon>
        <taxon>Oxyuridomorpha</taxon>
        <taxon>Oxyuroidea</taxon>
        <taxon>Oxyuridae</taxon>
        <taxon>Syphacia</taxon>
    </lineage>
</organism>
<sequence>MTTDLNKFVPVCQLMPNMKNINITFIVLDVGLKLFNNVDIVLLSSGPPRRTPQGNDVRTVRVADPTGSVMMTVWNDIGNCIAESDIWRLRNGYTSVYKGVMSLSCGKLGELVKTGEFFMAFSELPNMSEYNADWAAKYPVTRKGSPDEETGGNSNSGLNGGRGFSADGINTAQSQQRQQQFLTRGAGTGTKRSAGASGHLGEHKGKPVAISVPRKMSRI</sequence>
<dbReference type="PANTHER" id="PTHR13356">
    <property type="entry name" value="OB FOLD NUCLEIC ACID BINDING PROTEIN-RELATED"/>
    <property type="match status" value="1"/>
</dbReference>
<dbReference type="SUPFAM" id="SSF50249">
    <property type="entry name" value="Nucleic acid-binding proteins"/>
    <property type="match status" value="1"/>
</dbReference>
<name>A0A0N5AUA2_9BILA</name>
<dbReference type="GO" id="GO:0003677">
    <property type="term" value="F:DNA binding"/>
    <property type="evidence" value="ECO:0007669"/>
    <property type="project" value="UniProtKB-KW"/>
</dbReference>
<evidence type="ECO:0000313" key="5">
    <source>
        <dbReference type="WBParaSite" id="SMUV_0000843101-mRNA-1"/>
    </source>
</evidence>
<dbReference type="PANTHER" id="PTHR13356:SF0">
    <property type="entry name" value="SOSS COMPLEX SUBUNIT B HOMOLOG"/>
    <property type="match status" value="1"/>
</dbReference>
<dbReference type="GO" id="GO:0010212">
    <property type="term" value="P:response to ionizing radiation"/>
    <property type="evidence" value="ECO:0007669"/>
    <property type="project" value="TreeGrafter"/>
</dbReference>
<evidence type="ECO:0000256" key="2">
    <source>
        <dbReference type="SAM" id="MobiDB-lite"/>
    </source>
</evidence>
<dbReference type="WBParaSite" id="SMUV_0000843101-mRNA-1">
    <property type="protein sequence ID" value="SMUV_0000843101-mRNA-1"/>
    <property type="gene ID" value="SMUV_0000843101"/>
</dbReference>
<dbReference type="FunFam" id="2.40.50.140:FF:000072">
    <property type="entry name" value="SOSS complex subunit B2"/>
    <property type="match status" value="1"/>
</dbReference>
<dbReference type="GO" id="GO:0044818">
    <property type="term" value="P:mitotic G2/M transition checkpoint"/>
    <property type="evidence" value="ECO:0007669"/>
    <property type="project" value="TreeGrafter"/>
</dbReference>
<dbReference type="Pfam" id="PF21473">
    <property type="entry name" value="OB_Ssb-like"/>
    <property type="match status" value="1"/>
</dbReference>
<dbReference type="InterPro" id="IPR048970">
    <property type="entry name" value="OB_Ssb-like"/>
</dbReference>
<feature type="region of interest" description="Disordered" evidence="2">
    <location>
        <begin position="141"/>
        <end position="219"/>
    </location>
</feature>
<dbReference type="GO" id="GO:0005694">
    <property type="term" value="C:chromosome"/>
    <property type="evidence" value="ECO:0007669"/>
    <property type="project" value="UniProtKB-ARBA"/>
</dbReference>
<evidence type="ECO:0000313" key="4">
    <source>
        <dbReference type="Proteomes" id="UP000046393"/>
    </source>
</evidence>
<keyword evidence="4" id="KW-1185">Reference proteome</keyword>
<reference evidence="5" key="1">
    <citation type="submission" date="2017-02" db="UniProtKB">
        <authorList>
            <consortium name="WormBaseParasite"/>
        </authorList>
    </citation>
    <scope>IDENTIFICATION</scope>
</reference>
<keyword evidence="1" id="KW-0238">DNA-binding</keyword>
<proteinExistence type="predicted"/>
<dbReference type="InterPro" id="IPR051231">
    <property type="entry name" value="SOSS-B"/>
</dbReference>
<protein>
    <submittedName>
        <fullName evidence="5">SOSS complex subunit B2</fullName>
    </submittedName>
</protein>
<dbReference type="InterPro" id="IPR012340">
    <property type="entry name" value="NA-bd_OB-fold"/>
</dbReference>
<dbReference type="GO" id="GO:0070876">
    <property type="term" value="C:SOSS complex"/>
    <property type="evidence" value="ECO:0007669"/>
    <property type="project" value="TreeGrafter"/>
</dbReference>
<dbReference type="Gene3D" id="2.40.50.140">
    <property type="entry name" value="Nucleic acid-binding proteins"/>
    <property type="match status" value="1"/>
</dbReference>
<evidence type="ECO:0000259" key="3">
    <source>
        <dbReference type="Pfam" id="PF21473"/>
    </source>
</evidence>
<dbReference type="STRING" id="451379.A0A0N5AUA2"/>
<accession>A0A0N5AUA2</accession>
<dbReference type="GO" id="GO:0000724">
    <property type="term" value="P:double-strand break repair via homologous recombination"/>
    <property type="evidence" value="ECO:0007669"/>
    <property type="project" value="TreeGrafter"/>
</dbReference>
<evidence type="ECO:0000256" key="1">
    <source>
        <dbReference type="ARBA" id="ARBA00023125"/>
    </source>
</evidence>
<feature type="domain" description="Single-stranded DNA binding protein Ssb-like OB fold" evidence="3">
    <location>
        <begin position="50"/>
        <end position="111"/>
    </location>
</feature>